<reference evidence="2 3" key="1">
    <citation type="submission" date="2017-03" db="EMBL/GenBank/DDBJ databases">
        <title>Genome sequencing of Shewanella japonica KCTC 22435.</title>
        <authorList>
            <person name="Kim K.M."/>
        </authorList>
    </citation>
    <scope>NUCLEOTIDE SEQUENCE [LARGE SCALE GENOMIC DNA]</scope>
    <source>
        <strain evidence="2 3">KCTC 22435</strain>
    </source>
</reference>
<name>A0ABN4YIL0_9GAMM</name>
<proteinExistence type="predicted"/>
<sequence>MTINKISLSVILYLASCASFAADTSPSSSESSFHHQAEIGFLDTSESSDGLASATYSYFFQGVDQTDVPLELAPYLSQSSVVSARYATTDHQDLYALSGEYIFDSRFFIGGAYSLVTQEREWFDSSDEDTYEINAGYYFNPYAKVTLSYLTYSHSNTYSNSNHAWYDSYNSQSSEDYDAIAAKYEHYLPFEKTSGLMLTALVTYAEIKSKSHSAYTTYTVNGTDDLIPQMIESSNKGKHEETTLIIDADWYITNAWSVGASYKYLNYDSKSTFSYSSQSPEGFISDTSGYISDDSFNVYTVNTSYFWKFSKYISARASIEQLFIDSDSDTSFGIAINARF</sequence>
<dbReference type="EMBL" id="CP020472">
    <property type="protein sequence ID" value="ARD20577.1"/>
    <property type="molecule type" value="Genomic_DNA"/>
</dbReference>
<evidence type="ECO:0008006" key="4">
    <source>
        <dbReference type="Google" id="ProtNLM"/>
    </source>
</evidence>
<evidence type="ECO:0000313" key="3">
    <source>
        <dbReference type="Proteomes" id="UP000191820"/>
    </source>
</evidence>
<evidence type="ECO:0000256" key="1">
    <source>
        <dbReference type="SAM" id="SignalP"/>
    </source>
</evidence>
<evidence type="ECO:0000313" key="2">
    <source>
        <dbReference type="EMBL" id="ARD20577.1"/>
    </source>
</evidence>
<protein>
    <recommendedName>
        <fullName evidence="4">Porin</fullName>
    </recommendedName>
</protein>
<feature type="chain" id="PRO_5046497522" description="Porin" evidence="1">
    <location>
        <begin position="22"/>
        <end position="340"/>
    </location>
</feature>
<dbReference type="RefSeq" id="WP_080914622.1">
    <property type="nucleotide sequence ID" value="NZ_CANMJJ010000021.1"/>
</dbReference>
<feature type="signal peptide" evidence="1">
    <location>
        <begin position="1"/>
        <end position="21"/>
    </location>
</feature>
<dbReference type="Proteomes" id="UP000191820">
    <property type="component" value="Chromosome"/>
</dbReference>
<accession>A0ABN4YIL0</accession>
<gene>
    <name evidence="2" type="ORF">SJ2017_0228</name>
</gene>
<keyword evidence="3" id="KW-1185">Reference proteome</keyword>
<keyword evidence="1" id="KW-0732">Signal</keyword>
<organism evidence="2 3">
    <name type="scientific">Shewanella japonica</name>
    <dbReference type="NCBI Taxonomy" id="93973"/>
    <lineage>
        <taxon>Bacteria</taxon>
        <taxon>Pseudomonadati</taxon>
        <taxon>Pseudomonadota</taxon>
        <taxon>Gammaproteobacteria</taxon>
        <taxon>Alteromonadales</taxon>
        <taxon>Shewanellaceae</taxon>
        <taxon>Shewanella</taxon>
    </lineage>
</organism>